<dbReference type="EMBL" id="PHWZ01000108">
    <property type="protein sequence ID" value="TEY70259.1"/>
    <property type="molecule type" value="Genomic_DNA"/>
</dbReference>
<protein>
    <submittedName>
        <fullName evidence="1">Uncharacterized protein</fullName>
    </submittedName>
</protein>
<name>A0A4Y8D5K9_9HELO</name>
<evidence type="ECO:0000313" key="1">
    <source>
        <dbReference type="EMBL" id="TEY70259.1"/>
    </source>
</evidence>
<keyword evidence="2" id="KW-1185">Reference proteome</keyword>
<comment type="caution">
    <text evidence="1">The sequence shown here is derived from an EMBL/GenBank/DDBJ whole genome shotgun (WGS) entry which is preliminary data.</text>
</comment>
<accession>A0A4Y8D5K9</accession>
<sequence length="143" mass="15400">MCVAFSISSALKINKLWTRGARFRGPIEINDERSAVSFIREDASGWENEIKAMDQKIKSKSDKKPKTTAIPPSIRLPTLQEAPFIDKASAAELDVEALALALDAAPVLLALVVAPDTSVMAVAVDVPTLETEAVAVEIIVELE</sequence>
<evidence type="ECO:0000313" key="2">
    <source>
        <dbReference type="Proteomes" id="UP000297299"/>
    </source>
</evidence>
<reference evidence="1 2" key="1">
    <citation type="submission" date="2017-11" db="EMBL/GenBank/DDBJ databases">
        <title>Comparative genomics of Botrytis spp.</title>
        <authorList>
            <person name="Valero-Jimenez C.A."/>
            <person name="Tapia P."/>
            <person name="Veloso J."/>
            <person name="Silva-Moreno E."/>
            <person name="Staats M."/>
            <person name="Valdes J.H."/>
            <person name="Van Kan J.A.L."/>
        </authorList>
    </citation>
    <scope>NUCLEOTIDE SEQUENCE [LARGE SCALE GENOMIC DNA]</scope>
    <source>
        <strain evidence="1 2">MUCL2830</strain>
    </source>
</reference>
<organism evidence="1 2">
    <name type="scientific">Botryotinia calthae</name>
    <dbReference type="NCBI Taxonomy" id="38488"/>
    <lineage>
        <taxon>Eukaryota</taxon>
        <taxon>Fungi</taxon>
        <taxon>Dikarya</taxon>
        <taxon>Ascomycota</taxon>
        <taxon>Pezizomycotina</taxon>
        <taxon>Leotiomycetes</taxon>
        <taxon>Helotiales</taxon>
        <taxon>Sclerotiniaceae</taxon>
        <taxon>Botryotinia</taxon>
    </lineage>
</organism>
<dbReference type="Proteomes" id="UP000297299">
    <property type="component" value="Unassembled WGS sequence"/>
</dbReference>
<gene>
    <name evidence="1" type="ORF">BOTCAL_0108g00140</name>
</gene>
<dbReference type="AlphaFoldDB" id="A0A4Y8D5K9"/>
<proteinExistence type="predicted"/>